<keyword evidence="7 8" id="KW-0472">Membrane</keyword>
<protein>
    <recommendedName>
        <fullName evidence="9">Glycosyltransferase RgtA/B/C/D-like domain-containing protein</fullName>
    </recommendedName>
</protein>
<evidence type="ECO:0000256" key="4">
    <source>
        <dbReference type="ARBA" id="ARBA00022679"/>
    </source>
</evidence>
<feature type="transmembrane region" description="Helical" evidence="8">
    <location>
        <begin position="206"/>
        <end position="224"/>
    </location>
</feature>
<proteinExistence type="predicted"/>
<evidence type="ECO:0000313" key="11">
    <source>
        <dbReference type="Proteomes" id="UP000230399"/>
    </source>
</evidence>
<dbReference type="InterPro" id="IPR050297">
    <property type="entry name" value="LipidA_mod_glycosyltrf_83"/>
</dbReference>
<comment type="caution">
    <text evidence="10">The sequence shown here is derived from an EMBL/GenBank/DDBJ whole genome shotgun (WGS) entry which is preliminary data.</text>
</comment>
<evidence type="ECO:0000256" key="7">
    <source>
        <dbReference type="ARBA" id="ARBA00023136"/>
    </source>
</evidence>
<feature type="transmembrane region" description="Helical" evidence="8">
    <location>
        <begin position="111"/>
        <end position="128"/>
    </location>
</feature>
<evidence type="ECO:0000256" key="5">
    <source>
        <dbReference type="ARBA" id="ARBA00022692"/>
    </source>
</evidence>
<evidence type="ECO:0000313" key="10">
    <source>
        <dbReference type="EMBL" id="PIV01027.1"/>
    </source>
</evidence>
<feature type="transmembrane region" description="Helical" evidence="8">
    <location>
        <begin position="325"/>
        <end position="347"/>
    </location>
</feature>
<evidence type="ECO:0000256" key="6">
    <source>
        <dbReference type="ARBA" id="ARBA00022989"/>
    </source>
</evidence>
<dbReference type="PANTHER" id="PTHR33908:SF11">
    <property type="entry name" value="MEMBRANE PROTEIN"/>
    <property type="match status" value="1"/>
</dbReference>
<name>A0A2M7BD59_9BACT</name>
<keyword evidence="5 8" id="KW-0812">Transmembrane</keyword>
<feature type="transmembrane region" description="Helical" evidence="8">
    <location>
        <begin position="274"/>
        <end position="291"/>
    </location>
</feature>
<evidence type="ECO:0000259" key="9">
    <source>
        <dbReference type="Pfam" id="PF13231"/>
    </source>
</evidence>
<organism evidence="10 11">
    <name type="scientific">Candidatus Shapirobacteria bacterium CG03_land_8_20_14_0_80_40_19</name>
    <dbReference type="NCBI Taxonomy" id="1974880"/>
    <lineage>
        <taxon>Bacteria</taxon>
        <taxon>Candidatus Shapironibacteriota</taxon>
    </lineage>
</organism>
<evidence type="ECO:0000256" key="1">
    <source>
        <dbReference type="ARBA" id="ARBA00004651"/>
    </source>
</evidence>
<dbReference type="PANTHER" id="PTHR33908">
    <property type="entry name" value="MANNOSYLTRANSFERASE YKCB-RELATED"/>
    <property type="match status" value="1"/>
</dbReference>
<keyword evidence="6 8" id="KW-1133">Transmembrane helix</keyword>
<reference evidence="11" key="1">
    <citation type="submission" date="2017-09" db="EMBL/GenBank/DDBJ databases">
        <title>Depth-based differentiation of microbial function through sediment-hosted aquifers and enrichment of novel symbionts in the deep terrestrial subsurface.</title>
        <authorList>
            <person name="Probst A.J."/>
            <person name="Ladd B."/>
            <person name="Jarett J.K."/>
            <person name="Geller-Mcgrath D.E."/>
            <person name="Sieber C.M.K."/>
            <person name="Emerson J.B."/>
            <person name="Anantharaman K."/>
            <person name="Thomas B.C."/>
            <person name="Malmstrom R."/>
            <person name="Stieglmeier M."/>
            <person name="Klingl A."/>
            <person name="Woyke T."/>
            <person name="Ryan C.M."/>
            <person name="Banfield J.F."/>
        </authorList>
    </citation>
    <scope>NUCLEOTIDE SEQUENCE [LARGE SCALE GENOMIC DNA]</scope>
</reference>
<dbReference type="AlphaFoldDB" id="A0A2M7BD59"/>
<comment type="subcellular location">
    <subcellularLocation>
        <location evidence="1">Cell membrane</location>
        <topology evidence="1">Multi-pass membrane protein</topology>
    </subcellularLocation>
</comment>
<evidence type="ECO:0000256" key="3">
    <source>
        <dbReference type="ARBA" id="ARBA00022676"/>
    </source>
</evidence>
<gene>
    <name evidence="10" type="ORF">COS55_02595</name>
</gene>
<feature type="transmembrane region" description="Helical" evidence="8">
    <location>
        <begin position="303"/>
        <end position="319"/>
    </location>
</feature>
<dbReference type="Proteomes" id="UP000230399">
    <property type="component" value="Unassembled WGS sequence"/>
</dbReference>
<dbReference type="GO" id="GO:0009103">
    <property type="term" value="P:lipopolysaccharide biosynthetic process"/>
    <property type="evidence" value="ECO:0007669"/>
    <property type="project" value="UniProtKB-ARBA"/>
</dbReference>
<feature type="transmembrane region" description="Helical" evidence="8">
    <location>
        <begin position="352"/>
        <end position="371"/>
    </location>
</feature>
<evidence type="ECO:0000256" key="2">
    <source>
        <dbReference type="ARBA" id="ARBA00022475"/>
    </source>
</evidence>
<keyword evidence="4" id="KW-0808">Transferase</keyword>
<feature type="transmembrane region" description="Helical" evidence="8">
    <location>
        <begin position="163"/>
        <end position="194"/>
    </location>
</feature>
<feature type="domain" description="Glycosyltransferase RgtA/B/C/D-like" evidence="9">
    <location>
        <begin position="68"/>
        <end position="223"/>
    </location>
</feature>
<evidence type="ECO:0000256" key="8">
    <source>
        <dbReference type="SAM" id="Phobius"/>
    </source>
</evidence>
<keyword evidence="3" id="KW-0328">Glycosyltransferase</keyword>
<dbReference type="GO" id="GO:0005886">
    <property type="term" value="C:plasma membrane"/>
    <property type="evidence" value="ECO:0007669"/>
    <property type="project" value="UniProtKB-SubCell"/>
</dbReference>
<sequence length="492" mass="57471">MKKFEFEYFILFLILLFSAFFRLFRLNLLLGFWYDQGRDALIIWDLLHYHKFFLIGPVTGIDGIFLGPFYYYLLAPFYFLGRGSPVIAAAGLSWLAVGAVFLLYFLGKKMFGTQVGLMAAFLYGFSYGQVTFSRWLANPNPLPFFTLLALFCLYEFIENHRSLFIVLSSFLVGLCLQLEAASAVFFLPSVIVILIWQRKRVSSIKYLVLGILVFVLTLLPQIYFNFRHDGILLSAFRKFLVEEKSFKLSFLQVVRLRLLTYYDVFAGKLFPQSGKLRLLVLALFSAPFVLFRKKMFLKESKLLLLWLFVPLLGYFFYQGNHGYVWDYYFTGVVPAFFLIFSVGLYYLTKQGLAGKVIVCAFLIVFSFSNLYSIRNYLKAGIGIKLEAQKKAIDWIYSQAGKEEFNADFYVPPQIYYSYSYLMRWYGAGEYGREPETKLVKNLYTLYEQDGEHPQFLQAWLDRQDTIGKIIKDNYSWGDITVQKRERIYYGEQ</sequence>
<feature type="transmembrane region" description="Helical" evidence="8">
    <location>
        <begin position="54"/>
        <end position="74"/>
    </location>
</feature>
<dbReference type="GO" id="GO:0016763">
    <property type="term" value="F:pentosyltransferase activity"/>
    <property type="evidence" value="ECO:0007669"/>
    <property type="project" value="TreeGrafter"/>
</dbReference>
<dbReference type="Pfam" id="PF13231">
    <property type="entry name" value="PMT_2"/>
    <property type="match status" value="1"/>
</dbReference>
<dbReference type="InterPro" id="IPR038731">
    <property type="entry name" value="RgtA/B/C-like"/>
</dbReference>
<dbReference type="EMBL" id="PEVD01000037">
    <property type="protein sequence ID" value="PIV01027.1"/>
    <property type="molecule type" value="Genomic_DNA"/>
</dbReference>
<accession>A0A2M7BD59</accession>
<feature type="transmembrane region" description="Helical" evidence="8">
    <location>
        <begin position="9"/>
        <end position="34"/>
    </location>
</feature>
<feature type="transmembrane region" description="Helical" evidence="8">
    <location>
        <begin position="86"/>
        <end position="105"/>
    </location>
</feature>
<keyword evidence="2" id="KW-1003">Cell membrane</keyword>